<dbReference type="Gene3D" id="1.50.10.20">
    <property type="match status" value="2"/>
</dbReference>
<dbReference type="CDD" id="cd00688">
    <property type="entry name" value="ISOPREN_C2_like"/>
    <property type="match status" value="1"/>
</dbReference>
<protein>
    <submittedName>
        <fullName evidence="1">Prenyltransferase/squalene oxidase</fullName>
    </submittedName>
</protein>
<evidence type="ECO:0000313" key="2">
    <source>
        <dbReference type="Proteomes" id="UP000008631"/>
    </source>
</evidence>
<dbReference type="EMBL" id="CP002353">
    <property type="protein sequence ID" value="ADV62773.1"/>
    <property type="molecule type" value="Genomic_DNA"/>
</dbReference>
<evidence type="ECO:0000313" key="1">
    <source>
        <dbReference type="EMBL" id="ADV62773.1"/>
    </source>
</evidence>
<gene>
    <name evidence="1" type="ordered locus">Isop_2195</name>
</gene>
<sequence length="409" mass="44059">MTQPSPIFPSHSHSRPCCEGKLTTAPVQVSRRAALGGLLVLGTAAWSGRTVGGTSISIPYGRGDDVPSRETQITRAVAFLKSRQEADGGWSSRRSVGITALAVTALLRSRRLGPADPTIVKGLARLEAALGPNGGFEENGQANYVTSIALMAFHQAAQADPNPEAKTRYDALIRRGQDFLKGIQWTEGKNKTPESDFYGGAGYRGDQSRPDLSNTAFMVEALRETGLPADDPALQKALIFISRCQNQPSEFNDQPWAGKVNDGGFIYTAANGGESKAGGDPATGLRSYAGMTYAGLKSMIHAGLDRDDPRVQGALRYIRNHYTLDENPGLGQVGLYYYYHTFAKAMSLLGEPRFTDAQGVEHDWKAELNAALGRRQNPDGSWVNPADRFMEGDPNLVTSYGLLALAYTG</sequence>
<dbReference type="eggNOG" id="COG1657">
    <property type="taxonomic scope" value="Bacteria"/>
</dbReference>
<reference key="1">
    <citation type="submission" date="2010-11" db="EMBL/GenBank/DDBJ databases">
        <title>The complete sequence of chromosome of Isophaera pallida ATCC 43644.</title>
        <authorList>
            <consortium name="US DOE Joint Genome Institute (JGI-PGF)"/>
            <person name="Lucas S."/>
            <person name="Copeland A."/>
            <person name="Lapidus A."/>
            <person name="Bruce D."/>
            <person name="Goodwin L."/>
            <person name="Pitluck S."/>
            <person name="Kyrpides N."/>
            <person name="Mavromatis K."/>
            <person name="Pagani I."/>
            <person name="Ivanova N."/>
            <person name="Saunders E."/>
            <person name="Brettin T."/>
            <person name="Detter J.C."/>
            <person name="Han C."/>
            <person name="Tapia R."/>
            <person name="Land M."/>
            <person name="Hauser L."/>
            <person name="Markowitz V."/>
            <person name="Cheng J.-F."/>
            <person name="Hugenholtz P."/>
            <person name="Woyke T."/>
            <person name="Wu D."/>
            <person name="Eisen J.A."/>
        </authorList>
    </citation>
    <scope>NUCLEOTIDE SEQUENCE</scope>
    <source>
        <strain>ATCC 43644</strain>
    </source>
</reference>
<dbReference type="SUPFAM" id="SSF48239">
    <property type="entry name" value="Terpenoid cyclases/Protein prenyltransferases"/>
    <property type="match status" value="1"/>
</dbReference>
<dbReference type="InterPro" id="IPR008930">
    <property type="entry name" value="Terpenoid_cyclase/PrenylTrfase"/>
</dbReference>
<dbReference type="InParanoid" id="E8R516"/>
<dbReference type="STRING" id="575540.Isop_2195"/>
<dbReference type="HOGENOM" id="CLU_694168_0_0_0"/>
<dbReference type="KEGG" id="ipa:Isop_2195"/>
<dbReference type="AlphaFoldDB" id="E8R516"/>
<dbReference type="OrthoDB" id="179940at2"/>
<proteinExistence type="predicted"/>
<dbReference type="Proteomes" id="UP000008631">
    <property type="component" value="Chromosome"/>
</dbReference>
<accession>E8R516</accession>
<reference evidence="1 2" key="2">
    <citation type="journal article" date="2011" name="Stand. Genomic Sci.">
        <title>Complete genome sequence of Isosphaera pallida type strain (IS1B).</title>
        <authorList>
            <consortium name="US DOE Joint Genome Institute (JGI-PGF)"/>
            <person name="Goker M."/>
            <person name="Cleland D."/>
            <person name="Saunders E."/>
            <person name="Lapidus A."/>
            <person name="Nolan M."/>
            <person name="Lucas S."/>
            <person name="Hammon N."/>
            <person name="Deshpande S."/>
            <person name="Cheng J.F."/>
            <person name="Tapia R."/>
            <person name="Han C."/>
            <person name="Goodwin L."/>
            <person name="Pitluck S."/>
            <person name="Liolios K."/>
            <person name="Pagani I."/>
            <person name="Ivanova N."/>
            <person name="Mavromatis K."/>
            <person name="Pati A."/>
            <person name="Chen A."/>
            <person name="Palaniappan K."/>
            <person name="Land M."/>
            <person name="Hauser L."/>
            <person name="Chang Y.J."/>
            <person name="Jeffries C.D."/>
            <person name="Detter J.C."/>
            <person name="Beck B."/>
            <person name="Woyke T."/>
            <person name="Bristow J."/>
            <person name="Eisen J.A."/>
            <person name="Markowitz V."/>
            <person name="Hugenholtz P."/>
            <person name="Kyrpides N.C."/>
            <person name="Klenk H.P."/>
        </authorList>
    </citation>
    <scope>NUCLEOTIDE SEQUENCE [LARGE SCALE GENOMIC DNA]</scope>
    <source>
        <strain evidence="2">ATCC 43644 / DSM 9630 / IS1B</strain>
    </source>
</reference>
<keyword evidence="2" id="KW-1185">Reference proteome</keyword>
<organism evidence="1 2">
    <name type="scientific">Isosphaera pallida (strain ATCC 43644 / DSM 9630 / IS1B)</name>
    <dbReference type="NCBI Taxonomy" id="575540"/>
    <lineage>
        <taxon>Bacteria</taxon>
        <taxon>Pseudomonadati</taxon>
        <taxon>Planctomycetota</taxon>
        <taxon>Planctomycetia</taxon>
        <taxon>Isosphaerales</taxon>
        <taxon>Isosphaeraceae</taxon>
        <taxon>Isosphaera</taxon>
    </lineage>
</organism>
<dbReference type="RefSeq" id="WP_013565061.1">
    <property type="nucleotide sequence ID" value="NC_014962.1"/>
</dbReference>
<name>E8R516_ISOPI</name>